<evidence type="ECO:0000313" key="6">
    <source>
        <dbReference type="Proteomes" id="UP000294114"/>
    </source>
</evidence>
<keyword evidence="1" id="KW-0479">Metal-binding</keyword>
<keyword evidence="6" id="KW-1185">Reference proteome</keyword>
<keyword evidence="3" id="KW-0464">Manganese</keyword>
<dbReference type="InterPro" id="IPR006035">
    <property type="entry name" value="Ureohydrolase"/>
</dbReference>
<evidence type="ECO:0000313" key="5">
    <source>
        <dbReference type="EMBL" id="RZU75158.1"/>
    </source>
</evidence>
<dbReference type="Gene3D" id="3.40.800.10">
    <property type="entry name" value="Ureohydrolase domain"/>
    <property type="match status" value="1"/>
</dbReference>
<gene>
    <name evidence="5" type="ORF">EV384_3687</name>
</gene>
<dbReference type="InterPro" id="IPR023696">
    <property type="entry name" value="Ureohydrolase_dom_sf"/>
</dbReference>
<dbReference type="SUPFAM" id="SSF52768">
    <property type="entry name" value="Arginase/deacetylase"/>
    <property type="match status" value="1"/>
</dbReference>
<dbReference type="GO" id="GO:0004053">
    <property type="term" value="F:arginase activity"/>
    <property type="evidence" value="ECO:0007669"/>
    <property type="project" value="TreeGrafter"/>
</dbReference>
<evidence type="ECO:0000256" key="4">
    <source>
        <dbReference type="PROSITE-ProRule" id="PRU00742"/>
    </source>
</evidence>
<comment type="caution">
    <text evidence="5">The sequence shown here is derived from an EMBL/GenBank/DDBJ whole genome shotgun (WGS) entry which is preliminary data.</text>
</comment>
<dbReference type="PANTHER" id="PTHR43782:SF3">
    <property type="entry name" value="ARGINASE"/>
    <property type="match status" value="1"/>
</dbReference>
<proteinExistence type="inferred from homology"/>
<dbReference type="PROSITE" id="PS51409">
    <property type="entry name" value="ARGINASE_2"/>
    <property type="match status" value="1"/>
</dbReference>
<dbReference type="PANTHER" id="PTHR43782">
    <property type="entry name" value="ARGINASE"/>
    <property type="match status" value="1"/>
</dbReference>
<evidence type="ECO:0000256" key="2">
    <source>
        <dbReference type="ARBA" id="ARBA00022801"/>
    </source>
</evidence>
<dbReference type="Pfam" id="PF00491">
    <property type="entry name" value="Arginase"/>
    <property type="match status" value="1"/>
</dbReference>
<dbReference type="PRINTS" id="PR00116">
    <property type="entry name" value="ARGINASE"/>
</dbReference>
<dbReference type="AlphaFoldDB" id="A0A4Q8BC34"/>
<keyword evidence="2" id="KW-0378">Hydrolase</keyword>
<evidence type="ECO:0000256" key="1">
    <source>
        <dbReference type="ARBA" id="ARBA00022723"/>
    </source>
</evidence>
<name>A0A4Q8BC34_9ACTN</name>
<comment type="similarity">
    <text evidence="4">Belongs to the arginase family.</text>
</comment>
<dbReference type="GO" id="GO:0005737">
    <property type="term" value="C:cytoplasm"/>
    <property type="evidence" value="ECO:0007669"/>
    <property type="project" value="TreeGrafter"/>
</dbReference>
<reference evidence="5 6" key="1">
    <citation type="submission" date="2019-02" db="EMBL/GenBank/DDBJ databases">
        <title>Sequencing the genomes of 1000 actinobacteria strains.</title>
        <authorList>
            <person name="Klenk H.-P."/>
        </authorList>
    </citation>
    <scope>NUCLEOTIDE SEQUENCE [LARGE SCALE GENOMIC DNA]</scope>
    <source>
        <strain evidence="5 6">DSM 45612</strain>
    </source>
</reference>
<protein>
    <submittedName>
        <fullName evidence="5">Arginase</fullName>
    </submittedName>
</protein>
<dbReference type="Proteomes" id="UP000294114">
    <property type="component" value="Unassembled WGS sequence"/>
</dbReference>
<dbReference type="CDD" id="cd09999">
    <property type="entry name" value="Arginase-like_1"/>
    <property type="match status" value="1"/>
</dbReference>
<organism evidence="5 6">
    <name type="scientific">Micromonospora kangleipakensis</name>
    <dbReference type="NCBI Taxonomy" id="1077942"/>
    <lineage>
        <taxon>Bacteria</taxon>
        <taxon>Bacillati</taxon>
        <taxon>Actinomycetota</taxon>
        <taxon>Actinomycetes</taxon>
        <taxon>Micromonosporales</taxon>
        <taxon>Micromonosporaceae</taxon>
        <taxon>Micromonospora</taxon>
    </lineage>
</organism>
<dbReference type="GO" id="GO:0030145">
    <property type="term" value="F:manganese ion binding"/>
    <property type="evidence" value="ECO:0007669"/>
    <property type="project" value="TreeGrafter"/>
</dbReference>
<sequence>MLDAALDSSGRSRGEERAPGALRAAGLLARLDGRDGGAVDARIDDPRRDPATGLIGAAQVRRASRAIAAGVAEVRAAGERPLVLGGDCTILLGVFLGLPAGTGLWFLDGHADFFDGRTSETGEGADMELSILTGHGPDLFGRALVDPAQVRLVGHRPPDDDASRREADRVDPRVLQLPAPALRRRGAAEVGRELAGDGVAPAWLHLDLDVLDPRALPAVTYPEPGGLDWDDLLALVGPLVRSERLLGMSVADLNADEDPDGRHARRLVEVLSTALAC</sequence>
<accession>A0A4Q8BC34</accession>
<evidence type="ECO:0000256" key="3">
    <source>
        <dbReference type="ARBA" id="ARBA00023211"/>
    </source>
</evidence>
<dbReference type="EMBL" id="SHLD01000001">
    <property type="protein sequence ID" value="RZU75158.1"/>
    <property type="molecule type" value="Genomic_DNA"/>
</dbReference>